<dbReference type="EMBL" id="JAOYOD010000001">
    <property type="protein sequence ID" value="MCV9385615.1"/>
    <property type="molecule type" value="Genomic_DNA"/>
</dbReference>
<protein>
    <submittedName>
        <fullName evidence="4">Formylglycine-generating enzyme family protein</fullName>
    </submittedName>
</protein>
<dbReference type="PANTHER" id="PTHR23150">
    <property type="entry name" value="SULFATASE MODIFYING FACTOR 1, 2"/>
    <property type="match status" value="1"/>
</dbReference>
<comment type="caution">
    <text evidence="4">The sequence shown here is derived from an EMBL/GenBank/DDBJ whole genome shotgun (WGS) entry which is preliminary data.</text>
</comment>
<keyword evidence="2" id="KW-0812">Transmembrane</keyword>
<dbReference type="PANTHER" id="PTHR23150:SF19">
    <property type="entry name" value="FORMYLGLYCINE-GENERATING ENZYME"/>
    <property type="match status" value="1"/>
</dbReference>
<evidence type="ECO:0000256" key="1">
    <source>
        <dbReference type="SAM" id="MobiDB-lite"/>
    </source>
</evidence>
<dbReference type="Proteomes" id="UP001300692">
    <property type="component" value="Unassembled WGS sequence"/>
</dbReference>
<proteinExistence type="predicted"/>
<gene>
    <name evidence="4" type="ORF">N7U62_03025</name>
</gene>
<dbReference type="SUPFAM" id="SSF56436">
    <property type="entry name" value="C-type lectin-like"/>
    <property type="match status" value="1"/>
</dbReference>
<keyword evidence="5" id="KW-1185">Reference proteome</keyword>
<feature type="transmembrane region" description="Helical" evidence="2">
    <location>
        <begin position="51"/>
        <end position="72"/>
    </location>
</feature>
<evidence type="ECO:0000256" key="2">
    <source>
        <dbReference type="SAM" id="Phobius"/>
    </source>
</evidence>
<dbReference type="RefSeq" id="WP_264136400.1">
    <property type="nucleotide sequence ID" value="NZ_JAOYOD010000001.1"/>
</dbReference>
<feature type="region of interest" description="Disordered" evidence="1">
    <location>
        <begin position="1"/>
        <end position="33"/>
    </location>
</feature>
<evidence type="ECO:0000313" key="5">
    <source>
        <dbReference type="Proteomes" id="UP001300692"/>
    </source>
</evidence>
<dbReference type="Gene3D" id="3.90.1580.10">
    <property type="entry name" value="paralog of FGE (formylglycine-generating enzyme)"/>
    <property type="match status" value="1"/>
</dbReference>
<evidence type="ECO:0000313" key="4">
    <source>
        <dbReference type="EMBL" id="MCV9385615.1"/>
    </source>
</evidence>
<dbReference type="InterPro" id="IPR042095">
    <property type="entry name" value="SUMF_sf"/>
</dbReference>
<reference evidence="4 5" key="1">
    <citation type="submission" date="2022-10" db="EMBL/GenBank/DDBJ databases">
        <title>Comparative genomics and taxonomic characterization of three novel marine species of genus Reichenbachiella exhibiting antioxidant and polysaccharide degradation activities.</title>
        <authorList>
            <person name="Muhammad N."/>
            <person name="Lee Y.-J."/>
            <person name="Ko J."/>
            <person name="Kim S.-G."/>
        </authorList>
    </citation>
    <scope>NUCLEOTIDE SEQUENCE [LARGE SCALE GENOMIC DNA]</scope>
    <source>
        <strain evidence="4 5">ABR2-5</strain>
    </source>
</reference>
<dbReference type="InterPro" id="IPR016187">
    <property type="entry name" value="CTDL_fold"/>
</dbReference>
<keyword evidence="2" id="KW-0472">Membrane</keyword>
<organism evidence="4 5">
    <name type="scientific">Reichenbachiella ulvae</name>
    <dbReference type="NCBI Taxonomy" id="2980104"/>
    <lineage>
        <taxon>Bacteria</taxon>
        <taxon>Pseudomonadati</taxon>
        <taxon>Bacteroidota</taxon>
        <taxon>Cytophagia</taxon>
        <taxon>Cytophagales</taxon>
        <taxon>Reichenbachiellaceae</taxon>
        <taxon>Reichenbachiella</taxon>
    </lineage>
</organism>
<dbReference type="InterPro" id="IPR005532">
    <property type="entry name" value="SUMF_dom"/>
</dbReference>
<dbReference type="InterPro" id="IPR051043">
    <property type="entry name" value="Sulfatase_Mod_Factor_Kinase"/>
</dbReference>
<evidence type="ECO:0000259" key="3">
    <source>
        <dbReference type="Pfam" id="PF03781"/>
    </source>
</evidence>
<name>A0ABT3CPI4_9BACT</name>
<feature type="domain" description="Sulfatase-modifying factor enzyme-like" evidence="3">
    <location>
        <begin position="116"/>
        <end position="354"/>
    </location>
</feature>
<sequence length="361" mass="41075">MSKKTNENKSSFWDNFHWTPPGKPIPPGENDDPLQDYMRREYNKKYTMNGINLKVILLFLSPIFLLFVYWGITSYFNNQEEENLKWSNWARRNMSFLMDAPEKISEDALTQVIGNLVDISAGSFDMGVDSLKIKRYTHSPKIRVDVPGFKIMEAEVTFDQWAACVQAGGCLAMPDDNNWGQGQRPVINVTYHEIQEQFIPWLYETTGYQFSLPSEAQWEYAATVGGQTLYVTGDTLTCEEANWGHYGNHRSHYGPYCGSAKENQKTTEVKSYAPNAWGLYDMVGNVQEICQDDHFDDYTKTPGDGTPLDLNLGNMGAKVIRGASYQHTFVDAANNVREYILLNKGSERVGFRLVLNEPEGN</sequence>
<accession>A0ABT3CPI4</accession>
<keyword evidence="2" id="KW-1133">Transmembrane helix</keyword>
<dbReference type="Pfam" id="PF03781">
    <property type="entry name" value="FGE-sulfatase"/>
    <property type="match status" value="1"/>
</dbReference>